<organism evidence="2 3">
    <name type="scientific">Pseudonocardia asaccharolytica DSM 44247 = NBRC 16224</name>
    <dbReference type="NCBI Taxonomy" id="1123024"/>
    <lineage>
        <taxon>Bacteria</taxon>
        <taxon>Bacillati</taxon>
        <taxon>Actinomycetota</taxon>
        <taxon>Actinomycetes</taxon>
        <taxon>Pseudonocardiales</taxon>
        <taxon>Pseudonocardiaceae</taxon>
        <taxon>Pseudonocardia</taxon>
    </lineage>
</organism>
<accession>A0A511D3X7</accession>
<gene>
    <name evidence="2" type="ORF">PA7_33260</name>
</gene>
<dbReference type="EMBL" id="BJVI01000038">
    <property type="protein sequence ID" value="GEL19489.1"/>
    <property type="molecule type" value="Genomic_DNA"/>
</dbReference>
<reference evidence="2 3" key="1">
    <citation type="submission" date="2019-07" db="EMBL/GenBank/DDBJ databases">
        <title>Whole genome shotgun sequence of Pseudonocardia asaccharolytica NBRC 16224.</title>
        <authorList>
            <person name="Hosoyama A."/>
            <person name="Uohara A."/>
            <person name="Ohji S."/>
            <person name="Ichikawa N."/>
        </authorList>
    </citation>
    <scope>NUCLEOTIDE SEQUENCE [LARGE SCALE GENOMIC DNA]</scope>
    <source>
        <strain evidence="2 3">NBRC 16224</strain>
    </source>
</reference>
<proteinExistence type="predicted"/>
<name>A0A511D3X7_9PSEU</name>
<dbReference type="InterPro" id="IPR007484">
    <property type="entry name" value="Peptidase_M28"/>
</dbReference>
<dbReference type="Pfam" id="PF04389">
    <property type="entry name" value="Peptidase_M28"/>
    <property type="match status" value="1"/>
</dbReference>
<dbReference type="Proteomes" id="UP000321328">
    <property type="component" value="Unassembled WGS sequence"/>
</dbReference>
<dbReference type="RefSeq" id="WP_211223861.1">
    <property type="nucleotide sequence ID" value="NZ_AUII01000004.1"/>
</dbReference>
<sequence>MELLTTTLASLESHRAAGVHWTALGNQVVLWGPDGSLSAHPGVRRSPGELRLVTQLGRLFRDEHPDVPVLVDAGRYLVVSGPTEPPPGRDCCYRVQPLPVDGVVYATLIRDVAARRAPLAWVRDLVGRTDPAGFAADLTTLAVHPTRHSTSAGFAAAAAWARDRLAALGYRTSEMAVRLPDGGSTSNVIGERDGAGPGPRQVVLVTAHLDSVNTAGGPSAPAPGADDNASGGAALLQVAVALRGHRGSHDLRLILFGGEEQGLHGSRAYVAGLPAAERARIAAVVNMDMVGCRNTPAPTVLLEGAPLSQPVIDRLAGAAATYTGLTVQTSLSPFASDHVPFLDAGIPAVLTIEGADGTNSAIHTAGDTLDRIDHQLALEIIRMNAAAVATAIGREEGTVVSGPIELDLPELEPILPHLRRRLSGRYVFNGGAGGRGDDLEAAADPTDPVLTPLPPVTTLTPEILEALRRPRFTLHVDIDGTDPLGVVSATVRPSPLIVGTAAHVIGRVTANTGTLLRRDLVADDIVLPWGTVTVDRLEITIERPGLLGTPQADVTFVATAANRRFGPYRAAQESIWFREVEVEVDVEDGAVSPEPYDTQLHPDRPGDLPRETLTLESAFAKAGIRITRSNSSNTIDTSAAGANRRWNFQELHDAMADHWNAFANVPQWKMWLFNAELADSDTLGGVMFDGDIDEPGGVDRQGTALFTLSPHFHTAGGAYPQANPPAAEAARRELFFDLVHETGHAFNLAHSFQKQAVLADPGSGAWPAPAWMPLRNNAQALSWMNYPDEASPGSGLSAEWFYDRFRFRFDDGENLFLRHAPARFVQMGNEAWFHNHGRAGRGTLDRRLELVVRTRSQAVEFGEPVFCELRLRNVSDQPVLAVTNLDPAEGVVELTVTTPSGRRRPFLSFYRTCARPQLEVLAPGESRYQEVNLTMGMFGFPFTEPGGYRIEACWTNADGSTAPAAMIQHVRPAASDHDRSTARELFAAPVGRVLAVGGTRTLGEVNERIAFVTRELGARHPAAVYLTAARALPLAGPHKVLAADATALRVLDAEPDVVERELAPIVEQSKVAADALGHIGYERVMDAYTDCALKVRKKAKARAAQREMLSLFEARKVIEPVVEKVRDRVRELA</sequence>
<keyword evidence="3" id="KW-1185">Reference proteome</keyword>
<dbReference type="AlphaFoldDB" id="A0A511D3X7"/>
<protein>
    <recommendedName>
        <fullName evidence="1">Peptidase M28 domain-containing protein</fullName>
    </recommendedName>
</protein>
<dbReference type="PANTHER" id="PTHR12147:SF26">
    <property type="entry name" value="PEPTIDASE M28 DOMAIN-CONTAINING PROTEIN"/>
    <property type="match status" value="1"/>
</dbReference>
<dbReference type="Gene3D" id="3.40.630.10">
    <property type="entry name" value="Zn peptidases"/>
    <property type="match status" value="1"/>
</dbReference>
<dbReference type="SUPFAM" id="SSF55486">
    <property type="entry name" value="Metalloproteases ('zincins'), catalytic domain"/>
    <property type="match status" value="1"/>
</dbReference>
<dbReference type="InterPro" id="IPR045175">
    <property type="entry name" value="M28_fam"/>
</dbReference>
<feature type="domain" description="Peptidase M28" evidence="1">
    <location>
        <begin position="187"/>
        <end position="386"/>
    </location>
</feature>
<dbReference type="STRING" id="1123024.GCA_000423625_01422"/>
<evidence type="ECO:0000313" key="3">
    <source>
        <dbReference type="Proteomes" id="UP000321328"/>
    </source>
</evidence>
<dbReference type="SUPFAM" id="SSF53187">
    <property type="entry name" value="Zn-dependent exopeptidases"/>
    <property type="match status" value="1"/>
</dbReference>
<evidence type="ECO:0000259" key="1">
    <source>
        <dbReference type="Pfam" id="PF04389"/>
    </source>
</evidence>
<comment type="caution">
    <text evidence="2">The sequence shown here is derived from an EMBL/GenBank/DDBJ whole genome shotgun (WGS) entry which is preliminary data.</text>
</comment>
<dbReference type="GO" id="GO:0008235">
    <property type="term" value="F:metalloexopeptidase activity"/>
    <property type="evidence" value="ECO:0007669"/>
    <property type="project" value="InterPro"/>
</dbReference>
<evidence type="ECO:0000313" key="2">
    <source>
        <dbReference type="EMBL" id="GEL19489.1"/>
    </source>
</evidence>
<dbReference type="PANTHER" id="PTHR12147">
    <property type="entry name" value="METALLOPEPTIDASE M28 FAMILY MEMBER"/>
    <property type="match status" value="1"/>
</dbReference>
<dbReference type="GO" id="GO:0006508">
    <property type="term" value="P:proteolysis"/>
    <property type="evidence" value="ECO:0007669"/>
    <property type="project" value="InterPro"/>
</dbReference>